<keyword evidence="3" id="KW-1185">Reference proteome</keyword>
<dbReference type="EMBL" id="JACHHG010000018">
    <property type="protein sequence ID" value="MBB6099990.1"/>
    <property type="molecule type" value="Genomic_DNA"/>
</dbReference>
<organism evidence="2 3">
    <name type="scientific">Deinobacterium chartae</name>
    <dbReference type="NCBI Taxonomy" id="521158"/>
    <lineage>
        <taxon>Bacteria</taxon>
        <taxon>Thermotogati</taxon>
        <taxon>Deinococcota</taxon>
        <taxon>Deinococci</taxon>
        <taxon>Deinococcales</taxon>
        <taxon>Deinococcaceae</taxon>
        <taxon>Deinobacterium</taxon>
    </lineage>
</organism>
<gene>
    <name evidence="2" type="ORF">HNR42_003451</name>
</gene>
<reference evidence="2 3" key="1">
    <citation type="submission" date="2020-08" db="EMBL/GenBank/DDBJ databases">
        <title>Genomic Encyclopedia of Type Strains, Phase IV (KMG-IV): sequencing the most valuable type-strain genomes for metagenomic binning, comparative biology and taxonomic classification.</title>
        <authorList>
            <person name="Goeker M."/>
        </authorList>
    </citation>
    <scope>NUCLEOTIDE SEQUENCE [LARGE SCALE GENOMIC DNA]</scope>
    <source>
        <strain evidence="2 3">DSM 21458</strain>
    </source>
</reference>
<protein>
    <recommendedName>
        <fullName evidence="4">Big-1 domain-containing protein</fullName>
    </recommendedName>
</protein>
<proteinExistence type="predicted"/>
<dbReference type="Gene3D" id="2.160.20.10">
    <property type="entry name" value="Single-stranded right-handed beta-helix, Pectin lyase-like"/>
    <property type="match status" value="1"/>
</dbReference>
<evidence type="ECO:0000256" key="1">
    <source>
        <dbReference type="SAM" id="SignalP"/>
    </source>
</evidence>
<sequence length="1439" mass="147062">MLEFRRWKLGLLAVILSACASNPQPQQPQPPEIPPEPARVVVQFKLTIPLPPSQELTPSYVSPATRSVRVTTNGNPETINVGAGEASCSGTAPVTCTVMLERRMAPGDHSFKVEAFSEPAAAGDLLAVFGPETRTLTAGTLNTLRLTLTGVSNRVLVQPETSDPLDNPAAATYALAVSGTRSFRVIQYDAANNVISGPGTPKLHACVSGTDLVLSNTDEYGNFRVTTQNSHLFGAKVTLRRENCTGPVVTEVALANTVAVRLTTSGLPDDKTAEVKAFDANGNPLTVLNAPGTYGYPAGSYRFEPQRVADGDYAYRPDVGSVAVDLRLGEPYTLPITYARVRFFRLNLSSNQPFITPGGTVNITAQLVNAEGEPAALPDIDVSVKSPGATIRPAIAKTNAQGAAVVELTASSGGTEQYVVTATATVDDPVESNTLILPVRVAPVARDDAPDANSVPGQPYHAAFDAAHVLEAPGLLANDDRGSPAATLVSFGGGSLTGSEVTSYLAGVAVSPLPGHSGGTLKVHADGRVEFTPPSGFTGLFSFSYRLSNSVGSDDATVTFAVGERPQAVADTYSPVIPGNMSISTYGPGRSGFTVLANDRGSALTVSLVPDSVPAGATVVLNANGSLGVEPPAGYSGPLSFSYTIENGFGKQTAAVNLNVGPRVWFLKEGAAGGNGSQSKPFGTLGEFAAVNSDSSKEGEVIFVQGGQYTGSLTLLAGQRLIGQGAQASFAEATGLTNPDITPPDTRQAKPLLSANLTVGQNNTVRGLTLGGSDSLTGTNFGTLKLQDVTISSSGRALNLNGGTLEGGLDALFSTSGAQNVYLNNVETVDTFNLGATGGLTGTTGTALEINGGSGRFSFGGAIGAAPGLRTIRIAGKSGGSVLLTGELNPGSGTSGRLEILNNADSTFTFSSNSKRFETSNVPAVTVTNNPRSNVVFSGSRLRITGMGAGGLGLVASGGGTLVVEGAGNVISTSGAVALSVNGTEIGTRGLTFQAISSSGGSNGIYLKNTGSGGGLTVTGEGSAGSGGVIRDMTGSDGAEEGNGIYLNNTGNVKLRWMRLTNAHNHGIRGVNVTHFELRDSTVDGVNGTNENGNVAEGSVSFDNLKGSATIANSTIEGGHLNNVRVVNSDGVLNRLTFDAVTVRNTGSFGAHNIFVQARGTATLNVTVQNSNLSAARDNLFHFNANGNIVSDIQLLNNTLDGGGTTLSGSGAVRITSGGNNGDVPKVTYQLQGNTINNSFGTAVLISKLLDSGQFTGRVTGNTINGSQQGSGLEMLTVGQGSHTVQVENNTIRNFALYGVLVQGGGAFSPGLQPNAEINATITNNSAQAAGTAVAALHVNGGTSSNSGSGTPDAYQLCINARNNTFVAPNASDSIRAMALRQRFATTIRLPGYAGGNADTAAVESLLRANNPQTSGPIWLTHTVGGGGNGFVSGDCKLP</sequence>
<dbReference type="InterPro" id="IPR008964">
    <property type="entry name" value="Invasin/intimin_cell_adhesion"/>
</dbReference>
<comment type="caution">
    <text evidence="2">The sequence shown here is derived from an EMBL/GenBank/DDBJ whole genome shotgun (WGS) entry which is preliminary data.</text>
</comment>
<name>A0A841I6E4_9DEIO</name>
<feature type="chain" id="PRO_5032628530" description="Big-1 domain-containing protein" evidence="1">
    <location>
        <begin position="21"/>
        <end position="1439"/>
    </location>
</feature>
<dbReference type="InterPro" id="IPR012334">
    <property type="entry name" value="Pectin_lyas_fold"/>
</dbReference>
<dbReference type="InterPro" id="IPR013783">
    <property type="entry name" value="Ig-like_fold"/>
</dbReference>
<feature type="signal peptide" evidence="1">
    <location>
        <begin position="1"/>
        <end position="20"/>
    </location>
</feature>
<dbReference type="Proteomes" id="UP000569951">
    <property type="component" value="Unassembled WGS sequence"/>
</dbReference>
<dbReference type="InterPro" id="IPR006626">
    <property type="entry name" value="PbH1"/>
</dbReference>
<evidence type="ECO:0000313" key="2">
    <source>
        <dbReference type="EMBL" id="MBB6099990.1"/>
    </source>
</evidence>
<dbReference type="RefSeq" id="WP_183988728.1">
    <property type="nucleotide sequence ID" value="NZ_JACHHG010000018.1"/>
</dbReference>
<dbReference type="SMART" id="SM00710">
    <property type="entry name" value="PbH1"/>
    <property type="match status" value="9"/>
</dbReference>
<accession>A0A841I6E4</accession>
<dbReference type="Pfam" id="PF17963">
    <property type="entry name" value="Big_9"/>
    <property type="match status" value="2"/>
</dbReference>
<evidence type="ECO:0000313" key="3">
    <source>
        <dbReference type="Proteomes" id="UP000569951"/>
    </source>
</evidence>
<keyword evidence="1" id="KW-0732">Signal</keyword>
<dbReference type="SUPFAM" id="SSF49373">
    <property type="entry name" value="Invasin/intimin cell-adhesion fragments"/>
    <property type="match status" value="1"/>
</dbReference>
<dbReference type="PROSITE" id="PS51257">
    <property type="entry name" value="PROKAR_LIPOPROTEIN"/>
    <property type="match status" value="1"/>
</dbReference>
<dbReference type="Gene3D" id="2.60.40.3440">
    <property type="match status" value="1"/>
</dbReference>
<evidence type="ECO:0008006" key="4">
    <source>
        <dbReference type="Google" id="ProtNLM"/>
    </source>
</evidence>
<dbReference type="Gene3D" id="2.60.40.10">
    <property type="entry name" value="Immunoglobulins"/>
    <property type="match status" value="1"/>
</dbReference>